<evidence type="ECO:0000313" key="3">
    <source>
        <dbReference type="EMBL" id="KAF2853529.1"/>
    </source>
</evidence>
<protein>
    <submittedName>
        <fullName evidence="3">Uncharacterized protein</fullName>
    </submittedName>
</protein>
<feature type="coiled-coil region" evidence="1">
    <location>
        <begin position="17"/>
        <end position="86"/>
    </location>
</feature>
<feature type="compositionally biased region" description="Polar residues" evidence="2">
    <location>
        <begin position="473"/>
        <end position="483"/>
    </location>
</feature>
<dbReference type="PANTHER" id="PTHR23159:SF31">
    <property type="entry name" value="CENTROSOME-ASSOCIATED PROTEIN CEP250 ISOFORM X1"/>
    <property type="match status" value="1"/>
</dbReference>
<evidence type="ECO:0000313" key="4">
    <source>
        <dbReference type="Proteomes" id="UP000799423"/>
    </source>
</evidence>
<dbReference type="OrthoDB" id="10255522at2759"/>
<feature type="region of interest" description="Disordered" evidence="2">
    <location>
        <begin position="388"/>
        <end position="521"/>
    </location>
</feature>
<dbReference type="EMBL" id="MU006295">
    <property type="protein sequence ID" value="KAF2853529.1"/>
    <property type="molecule type" value="Genomic_DNA"/>
</dbReference>
<reference evidence="3" key="1">
    <citation type="submission" date="2020-01" db="EMBL/GenBank/DDBJ databases">
        <authorList>
            <consortium name="DOE Joint Genome Institute"/>
            <person name="Haridas S."/>
            <person name="Albert R."/>
            <person name="Binder M."/>
            <person name="Bloem J."/>
            <person name="Labutti K."/>
            <person name="Salamov A."/>
            <person name="Andreopoulos B."/>
            <person name="Baker S.E."/>
            <person name="Barry K."/>
            <person name="Bills G."/>
            <person name="Bluhm B.H."/>
            <person name="Cannon C."/>
            <person name="Castanera R."/>
            <person name="Culley D.E."/>
            <person name="Daum C."/>
            <person name="Ezra D."/>
            <person name="Gonzalez J.B."/>
            <person name="Henrissat B."/>
            <person name="Kuo A."/>
            <person name="Liang C."/>
            <person name="Lipzen A."/>
            <person name="Lutzoni F."/>
            <person name="Magnuson J."/>
            <person name="Mondo S."/>
            <person name="Nolan M."/>
            <person name="Ohm R."/>
            <person name="Pangilinan J."/>
            <person name="Park H.-J."/>
            <person name="Ramirez L."/>
            <person name="Alfaro M."/>
            <person name="Sun H."/>
            <person name="Tritt A."/>
            <person name="Yoshinaga Y."/>
            <person name="Zwiers L.-H."/>
            <person name="Turgeon B.G."/>
            <person name="Goodwin S.B."/>
            <person name="Spatafora J.W."/>
            <person name="Crous P.W."/>
            <person name="Grigoriev I.V."/>
        </authorList>
    </citation>
    <scope>NUCLEOTIDE SEQUENCE</scope>
    <source>
        <strain evidence="3">IPT5</strain>
    </source>
</reference>
<dbReference type="Gene3D" id="1.10.287.1490">
    <property type="match status" value="1"/>
</dbReference>
<dbReference type="PANTHER" id="PTHR23159">
    <property type="entry name" value="CENTROSOMAL PROTEIN 2"/>
    <property type="match status" value="1"/>
</dbReference>
<dbReference type="AlphaFoldDB" id="A0A6A7BGM2"/>
<evidence type="ECO:0000256" key="2">
    <source>
        <dbReference type="SAM" id="MobiDB-lite"/>
    </source>
</evidence>
<organism evidence="3 4">
    <name type="scientific">Plenodomus tracheiphilus IPT5</name>
    <dbReference type="NCBI Taxonomy" id="1408161"/>
    <lineage>
        <taxon>Eukaryota</taxon>
        <taxon>Fungi</taxon>
        <taxon>Dikarya</taxon>
        <taxon>Ascomycota</taxon>
        <taxon>Pezizomycotina</taxon>
        <taxon>Dothideomycetes</taxon>
        <taxon>Pleosporomycetidae</taxon>
        <taxon>Pleosporales</taxon>
        <taxon>Pleosporineae</taxon>
        <taxon>Leptosphaeriaceae</taxon>
        <taxon>Plenodomus</taxon>
    </lineage>
</organism>
<feature type="coiled-coil region" evidence="1">
    <location>
        <begin position="233"/>
        <end position="260"/>
    </location>
</feature>
<sequence length="521" mass="59417">MRLDIAEVEGLGSAAEHLEADRALAALRETNAKLEQSEQHMITRLASAEEDLNTVRKTNARLESILERVTKDMAKAEAAVEESGKQFGEYITESQAKLEAARSAKLRYKNRLFEKTSEVRALAAENSDLHKQVGEQTEAIETLKSGKSKLEETLSDKERFMKELRSSSDKRIRSLNSAYNGLRKEHEERARQTQSGLERISASRFDAELQSKDAEIKKMQTSIDSYAALEGEVISLREDKKTFQRLVEQLQHKIRQLQVLEEWEEPSQHSSPSSPRHITISEEHFYSLPSSPSTRHTRSPRPDSVFSTGQPGERPVTRASVHSQNEDLDGWAQEVERVRMLRDETAIQLRNLKETKYTLKKDLKDTEAELHRLEKEHKDKRHRNLLRKGHRPTTPFRSPTLPSEPIHNHTSLFPPTTPTRPRTSSGIPSTPESNFKPSPKSRHSMIGMPPEMLTSSPQSEHRRWPTTLRHMNATGQRPGTSHSLRLRLSHRPTTSAGEDEHGGKEKRRWSSGLRSLFRTEG</sequence>
<keyword evidence="4" id="KW-1185">Reference proteome</keyword>
<evidence type="ECO:0000256" key="1">
    <source>
        <dbReference type="SAM" id="Coils"/>
    </source>
</evidence>
<accession>A0A6A7BGM2</accession>
<name>A0A6A7BGM2_9PLEO</name>
<keyword evidence="1" id="KW-0175">Coiled coil</keyword>
<feature type="coiled-coil region" evidence="1">
    <location>
        <begin position="349"/>
        <end position="383"/>
    </location>
</feature>
<feature type="compositionally biased region" description="Low complexity" evidence="2">
    <location>
        <begin position="410"/>
        <end position="431"/>
    </location>
</feature>
<dbReference type="Proteomes" id="UP000799423">
    <property type="component" value="Unassembled WGS sequence"/>
</dbReference>
<feature type="region of interest" description="Disordered" evidence="2">
    <location>
        <begin position="287"/>
        <end position="328"/>
    </location>
</feature>
<gene>
    <name evidence="3" type="ORF">T440DRAFT_476783</name>
</gene>
<proteinExistence type="predicted"/>